<dbReference type="FunFam" id="3.90.650.10:FF:000011">
    <property type="entry name" value="Phosphoribosylformylglycinamidine cyclo-ligase"/>
    <property type="match status" value="1"/>
</dbReference>
<dbReference type="PANTHER" id="PTHR10520:SF12">
    <property type="entry name" value="TRIFUNCTIONAL PURINE BIOSYNTHETIC PROTEIN ADENOSINE-3"/>
    <property type="match status" value="1"/>
</dbReference>
<sequence length="347" mass="37451">MPEGAFTYKQAGVDIDAASSLKRRIVPIVRSTFSAAVLQDIGLFGGLFKFDVQRFSEPVLVSSVDGVGTKLKIAFATGRHNTVGIDLVSHCVNDILMQGAQPLFFLDYLAMGKLDVAVAEQVVAGLAEGCRAAGCALIGGETAEMPDFYAPGEYDLAGTIIGVVDKDKIIDGSSIKEGDSIVALKSSGLHTNGYSLVRKLLIEPGKYDLLNDHIPALRKTLADELLMPHRCYAKPIRALLDRISIQGMAHITGGGLTDNIPRILPKTLDAEIHLNTWRPLPIFELIQREGNIARDEMLRTFNMGVGLVLIVSRDDEAAALQSLKKDGEEPWIIGRITPGAGTVKYIS</sequence>
<comment type="similarity">
    <text evidence="3 15">Belongs to the AIR synthase family.</text>
</comment>
<evidence type="ECO:0000256" key="4">
    <source>
        <dbReference type="ARBA" id="ARBA00013047"/>
    </source>
</evidence>
<dbReference type="InterPro" id="IPR016188">
    <property type="entry name" value="PurM-like_N"/>
</dbReference>
<evidence type="ECO:0000313" key="19">
    <source>
        <dbReference type="Proteomes" id="UP000285961"/>
    </source>
</evidence>
<dbReference type="GO" id="GO:0046084">
    <property type="term" value="P:adenine biosynthetic process"/>
    <property type="evidence" value="ECO:0007669"/>
    <property type="project" value="TreeGrafter"/>
</dbReference>
<evidence type="ECO:0000256" key="3">
    <source>
        <dbReference type="ARBA" id="ARBA00010280"/>
    </source>
</evidence>
<dbReference type="GO" id="GO:0004637">
    <property type="term" value="F:phosphoribosylamine-glycine ligase activity"/>
    <property type="evidence" value="ECO:0007669"/>
    <property type="project" value="TreeGrafter"/>
</dbReference>
<dbReference type="NCBIfam" id="TIGR00878">
    <property type="entry name" value="purM"/>
    <property type="match status" value="1"/>
</dbReference>
<dbReference type="GO" id="GO:0006189">
    <property type="term" value="P:'de novo' IMP biosynthetic process"/>
    <property type="evidence" value="ECO:0007669"/>
    <property type="project" value="UniProtKB-UniRule"/>
</dbReference>
<name>A0A419F317_9BACT</name>
<dbReference type="AlphaFoldDB" id="A0A419F317"/>
<evidence type="ECO:0000256" key="13">
    <source>
        <dbReference type="ARBA" id="ARBA00033093"/>
    </source>
</evidence>
<keyword evidence="6 15" id="KW-0963">Cytoplasm</keyword>
<evidence type="ECO:0000256" key="9">
    <source>
        <dbReference type="ARBA" id="ARBA00022755"/>
    </source>
</evidence>
<keyword evidence="10 15" id="KW-0067">ATP-binding</keyword>
<dbReference type="SUPFAM" id="SSF55326">
    <property type="entry name" value="PurM N-terminal domain-like"/>
    <property type="match status" value="1"/>
</dbReference>
<dbReference type="Gene3D" id="3.30.1330.10">
    <property type="entry name" value="PurM-like, N-terminal domain"/>
    <property type="match status" value="1"/>
</dbReference>
<keyword evidence="9 15" id="KW-0658">Purine biosynthesis</keyword>
<reference evidence="18 19" key="1">
    <citation type="journal article" date="2017" name="ISME J.">
        <title>Energy and carbon metabolisms in a deep terrestrial subsurface fluid microbial community.</title>
        <authorList>
            <person name="Momper L."/>
            <person name="Jungbluth S.P."/>
            <person name="Lee M.D."/>
            <person name="Amend J.P."/>
        </authorList>
    </citation>
    <scope>NUCLEOTIDE SEQUENCE [LARGE SCALE GENOMIC DNA]</scope>
    <source>
        <strain evidence="18">SURF_17</strain>
    </source>
</reference>
<evidence type="ECO:0000256" key="12">
    <source>
        <dbReference type="ARBA" id="ARBA00032931"/>
    </source>
</evidence>
<comment type="subcellular location">
    <subcellularLocation>
        <location evidence="1 15">Cytoplasm</location>
    </subcellularLocation>
</comment>
<keyword evidence="8 15" id="KW-0547">Nucleotide-binding</keyword>
<evidence type="ECO:0000256" key="11">
    <source>
        <dbReference type="ARBA" id="ARBA00031908"/>
    </source>
</evidence>
<dbReference type="PANTHER" id="PTHR10520">
    <property type="entry name" value="TRIFUNCTIONAL PURINE BIOSYNTHETIC PROTEIN ADENOSINE-3-RELATED"/>
    <property type="match status" value="1"/>
</dbReference>
<comment type="pathway">
    <text evidence="2 15">Purine metabolism; IMP biosynthesis via de novo pathway; 5-amino-1-(5-phospho-D-ribosyl)imidazole from N(2)-formyl-N(1)-(5-phospho-D-ribosyl)glycinamide: step 2/2.</text>
</comment>
<feature type="domain" description="PurM-like C-terminal" evidence="17">
    <location>
        <begin position="176"/>
        <end position="341"/>
    </location>
</feature>
<dbReference type="EC" id="6.3.3.1" evidence="4 15"/>
<dbReference type="GO" id="GO:0005829">
    <property type="term" value="C:cytosol"/>
    <property type="evidence" value="ECO:0007669"/>
    <property type="project" value="TreeGrafter"/>
</dbReference>
<keyword evidence="7 15" id="KW-0436">Ligase</keyword>
<evidence type="ECO:0000256" key="15">
    <source>
        <dbReference type="HAMAP-Rule" id="MF_00741"/>
    </source>
</evidence>
<dbReference type="InterPro" id="IPR004733">
    <property type="entry name" value="PurM_cligase"/>
</dbReference>
<dbReference type="CDD" id="cd02196">
    <property type="entry name" value="PurM"/>
    <property type="match status" value="1"/>
</dbReference>
<evidence type="ECO:0000256" key="8">
    <source>
        <dbReference type="ARBA" id="ARBA00022741"/>
    </source>
</evidence>
<evidence type="ECO:0000259" key="16">
    <source>
        <dbReference type="Pfam" id="PF00586"/>
    </source>
</evidence>
<dbReference type="UniPathway" id="UPA00074">
    <property type="reaction ID" value="UER00129"/>
</dbReference>
<dbReference type="Pfam" id="PF02769">
    <property type="entry name" value="AIRS_C"/>
    <property type="match status" value="1"/>
</dbReference>
<dbReference type="Proteomes" id="UP000285961">
    <property type="component" value="Unassembled WGS sequence"/>
</dbReference>
<dbReference type="Pfam" id="PF00586">
    <property type="entry name" value="AIRS"/>
    <property type="match status" value="1"/>
</dbReference>
<dbReference type="GO" id="GO:0005524">
    <property type="term" value="F:ATP binding"/>
    <property type="evidence" value="ECO:0007669"/>
    <property type="project" value="UniProtKB-KW"/>
</dbReference>
<evidence type="ECO:0000256" key="7">
    <source>
        <dbReference type="ARBA" id="ARBA00022598"/>
    </source>
</evidence>
<dbReference type="EMBL" id="QZKI01000039">
    <property type="protein sequence ID" value="RJP72776.1"/>
    <property type="molecule type" value="Genomic_DNA"/>
</dbReference>
<dbReference type="InterPro" id="IPR036921">
    <property type="entry name" value="PurM-like_N_sf"/>
</dbReference>
<dbReference type="InterPro" id="IPR036676">
    <property type="entry name" value="PurM-like_C_sf"/>
</dbReference>
<evidence type="ECO:0000256" key="14">
    <source>
        <dbReference type="ARBA" id="ARBA00049057"/>
    </source>
</evidence>
<evidence type="ECO:0000256" key="5">
    <source>
        <dbReference type="ARBA" id="ARBA00020367"/>
    </source>
</evidence>
<feature type="domain" description="PurM-like N-terminal" evidence="16">
    <location>
        <begin position="58"/>
        <end position="164"/>
    </location>
</feature>
<evidence type="ECO:0000256" key="10">
    <source>
        <dbReference type="ARBA" id="ARBA00022840"/>
    </source>
</evidence>
<proteinExistence type="inferred from homology"/>
<organism evidence="18 19">
    <name type="scientific">Candidatus Abyssobacteria bacterium SURF_17</name>
    <dbReference type="NCBI Taxonomy" id="2093361"/>
    <lineage>
        <taxon>Bacteria</taxon>
        <taxon>Pseudomonadati</taxon>
        <taxon>Candidatus Hydrogenedentota</taxon>
        <taxon>Candidatus Abyssobacteria</taxon>
    </lineage>
</organism>
<dbReference type="InterPro" id="IPR010918">
    <property type="entry name" value="PurM-like_C_dom"/>
</dbReference>
<gene>
    <name evidence="15" type="primary">purM</name>
    <name evidence="18" type="ORF">C4532_05415</name>
</gene>
<accession>A0A419F317</accession>
<evidence type="ECO:0000259" key="17">
    <source>
        <dbReference type="Pfam" id="PF02769"/>
    </source>
</evidence>
<comment type="caution">
    <text evidence="18">The sequence shown here is derived from an EMBL/GenBank/DDBJ whole genome shotgun (WGS) entry which is preliminary data.</text>
</comment>
<dbReference type="HAMAP" id="MF_00741">
    <property type="entry name" value="AIRS"/>
    <property type="match status" value="1"/>
</dbReference>
<dbReference type="GO" id="GO:0004641">
    <property type="term" value="F:phosphoribosylformylglycinamidine cyclo-ligase activity"/>
    <property type="evidence" value="ECO:0007669"/>
    <property type="project" value="UniProtKB-UniRule"/>
</dbReference>
<evidence type="ECO:0000256" key="1">
    <source>
        <dbReference type="ARBA" id="ARBA00004496"/>
    </source>
</evidence>
<protein>
    <recommendedName>
        <fullName evidence="5 15">Phosphoribosylformylglycinamidine cyclo-ligase</fullName>
        <ecNumber evidence="4 15">6.3.3.1</ecNumber>
    </recommendedName>
    <alternativeName>
        <fullName evidence="12 15">AIR synthase</fullName>
    </alternativeName>
    <alternativeName>
        <fullName evidence="13 15">AIRS</fullName>
    </alternativeName>
    <alternativeName>
        <fullName evidence="11 15">Phosphoribosyl-aminoimidazole synthetase</fullName>
    </alternativeName>
</protein>
<evidence type="ECO:0000256" key="2">
    <source>
        <dbReference type="ARBA" id="ARBA00004686"/>
    </source>
</evidence>
<dbReference type="SUPFAM" id="SSF56042">
    <property type="entry name" value="PurM C-terminal domain-like"/>
    <property type="match status" value="1"/>
</dbReference>
<dbReference type="FunFam" id="3.30.1330.10:FF:000001">
    <property type="entry name" value="Phosphoribosylformylglycinamidine cyclo-ligase"/>
    <property type="match status" value="1"/>
</dbReference>
<evidence type="ECO:0000256" key="6">
    <source>
        <dbReference type="ARBA" id="ARBA00022490"/>
    </source>
</evidence>
<evidence type="ECO:0000313" key="18">
    <source>
        <dbReference type="EMBL" id="RJP72776.1"/>
    </source>
</evidence>
<dbReference type="Gene3D" id="3.90.650.10">
    <property type="entry name" value="PurM-like C-terminal domain"/>
    <property type="match status" value="1"/>
</dbReference>
<comment type="catalytic activity">
    <reaction evidence="14 15">
        <text>2-formamido-N(1)-(5-O-phospho-beta-D-ribosyl)acetamidine + ATP = 5-amino-1-(5-phospho-beta-D-ribosyl)imidazole + ADP + phosphate + H(+)</text>
        <dbReference type="Rhea" id="RHEA:23032"/>
        <dbReference type="ChEBI" id="CHEBI:15378"/>
        <dbReference type="ChEBI" id="CHEBI:30616"/>
        <dbReference type="ChEBI" id="CHEBI:43474"/>
        <dbReference type="ChEBI" id="CHEBI:137981"/>
        <dbReference type="ChEBI" id="CHEBI:147287"/>
        <dbReference type="ChEBI" id="CHEBI:456216"/>
        <dbReference type="EC" id="6.3.3.1"/>
    </reaction>
</comment>